<feature type="compositionally biased region" description="Low complexity" evidence="12">
    <location>
        <begin position="459"/>
        <end position="468"/>
    </location>
</feature>
<evidence type="ECO:0000313" key="13">
    <source>
        <dbReference type="EMBL" id="GAA0603761.1"/>
    </source>
</evidence>
<dbReference type="Proteomes" id="UP001424441">
    <property type="component" value="Unassembled WGS sequence"/>
</dbReference>
<keyword evidence="4" id="KW-0479">Metal-binding</keyword>
<dbReference type="EMBL" id="BAAADE010000003">
    <property type="protein sequence ID" value="GAA0603761.1"/>
    <property type="molecule type" value="Genomic_DNA"/>
</dbReference>
<dbReference type="Gene3D" id="3.30.1380.10">
    <property type="match status" value="1"/>
</dbReference>
<name>A0ABP3RAP4_9HYPH</name>
<evidence type="ECO:0000256" key="6">
    <source>
        <dbReference type="ARBA" id="ARBA00022801"/>
    </source>
</evidence>
<dbReference type="PANTHER" id="PTHR37425:SF1">
    <property type="entry name" value="OUTER MEMBRANE PROTEIN"/>
    <property type="match status" value="1"/>
</dbReference>
<feature type="region of interest" description="Disordered" evidence="12">
    <location>
        <begin position="459"/>
        <end position="478"/>
    </location>
</feature>
<evidence type="ECO:0000256" key="1">
    <source>
        <dbReference type="ARBA" id="ARBA00001947"/>
    </source>
</evidence>
<evidence type="ECO:0000256" key="12">
    <source>
        <dbReference type="SAM" id="MobiDB-lite"/>
    </source>
</evidence>
<evidence type="ECO:0000256" key="5">
    <source>
        <dbReference type="ARBA" id="ARBA00022729"/>
    </source>
</evidence>
<dbReference type="CDD" id="cd14844">
    <property type="entry name" value="Zn-DD-carboxypeptidase_like"/>
    <property type="match status" value="1"/>
</dbReference>
<feature type="compositionally biased region" description="Low complexity" evidence="12">
    <location>
        <begin position="278"/>
        <end position="301"/>
    </location>
</feature>
<evidence type="ECO:0000256" key="9">
    <source>
        <dbReference type="ARBA" id="ARBA00023316"/>
    </source>
</evidence>
<keyword evidence="6" id="KW-0378">Hydrolase</keyword>
<comment type="cofactor">
    <cofactor evidence="1">
        <name>Zn(2+)</name>
        <dbReference type="ChEBI" id="CHEBI:29105"/>
    </cofactor>
</comment>
<comment type="similarity">
    <text evidence="10">Belongs to the peptidase M15 family.</text>
</comment>
<gene>
    <name evidence="13" type="ORF">GCM10008943_19040</name>
</gene>
<comment type="caution">
    <text evidence="13">The sequence shown here is derived from an EMBL/GenBank/DDBJ whole genome shotgun (WGS) entry which is preliminary data.</text>
</comment>
<protein>
    <recommendedName>
        <fullName evidence="11">Murein endopeptidase K</fullName>
    </recommendedName>
</protein>
<evidence type="ECO:0000256" key="7">
    <source>
        <dbReference type="ARBA" id="ARBA00022833"/>
    </source>
</evidence>
<organism evidence="13 14">
    <name type="scientific">Paenochrobactrum glaciei</name>
    <dbReference type="NCBI Taxonomy" id="486407"/>
    <lineage>
        <taxon>Bacteria</taxon>
        <taxon>Pseudomonadati</taxon>
        <taxon>Pseudomonadota</taxon>
        <taxon>Alphaproteobacteria</taxon>
        <taxon>Hyphomicrobiales</taxon>
        <taxon>Brucellaceae</taxon>
        <taxon>Paenochrobactrum</taxon>
    </lineage>
</organism>
<sequence>MDSTLIIKTGYNRIKAKFLRCMIAGAAFAVTATTVMMPNVASAETRSLKLYYVHTGERAEITFKKDGRYLKDGLQKLNVFLRDWRRNEPTKMDPRLFDLVWQVHKASGSSNYITVVSAYRSPATNSMLRSKTSGVAKNSQHTLGKAMDFFIPGVPLTKLRQLGIRYQIGGVGYYPKSGSPFVHLDVGGVRAWPRMSRKELLALFPDGKTVHIPSDGKPLPGYKQALAEVERRKSSGGDIVVASAAPSKKRNNNTLFGALFGGGADEEEDVSEDNIRAATPARRPATATAAPRPSAPTAPAVVPTPAPTPAEPLIAALPTRNVPLPVGAPRPAAPVAAVPAAPVQPAEPENIPFAVAAAPVEAQNNAIAHSIIPVPARRPATAVENAIAMAAAIDTETPADNVAPTMLTGFVPVPANRPASLSGEVQMAAASNNDAIADLLKNDQTATAAPVPANRSASQQVAALSSSQGELIAPPADDDFAPAKAVPATKPVAPAQQPAVVAHTAPKNNVQVASLNTQSRTTAKSAKPNAHGAKANKAAIVQPATAPVSQLAMSSESVANAVPVTNPVLRNDAMREAPAMVYTAGFQRDIPTTDRAHSFSGQAVTFLSVAKFKTAN</sequence>
<keyword evidence="8" id="KW-0482">Metalloprotease</keyword>
<dbReference type="InterPro" id="IPR010275">
    <property type="entry name" value="MepK"/>
</dbReference>
<keyword evidence="3" id="KW-0645">Protease</keyword>
<keyword evidence="9" id="KW-0961">Cell wall biogenesis/degradation</keyword>
<evidence type="ECO:0000256" key="4">
    <source>
        <dbReference type="ARBA" id="ARBA00022723"/>
    </source>
</evidence>
<dbReference type="InterPro" id="IPR009045">
    <property type="entry name" value="Zn_M74/Hedgehog-like"/>
</dbReference>
<evidence type="ECO:0000256" key="11">
    <source>
        <dbReference type="ARBA" id="ARBA00093666"/>
    </source>
</evidence>
<dbReference type="SUPFAM" id="SSF55166">
    <property type="entry name" value="Hedgehog/DD-peptidase"/>
    <property type="match status" value="1"/>
</dbReference>
<evidence type="ECO:0000256" key="10">
    <source>
        <dbReference type="ARBA" id="ARBA00093448"/>
    </source>
</evidence>
<accession>A0ABP3RAP4</accession>
<keyword evidence="5" id="KW-0732">Signal</keyword>
<feature type="region of interest" description="Disordered" evidence="12">
    <location>
        <begin position="278"/>
        <end position="306"/>
    </location>
</feature>
<comment type="pathway">
    <text evidence="2">Cell wall biogenesis; cell wall polysaccharide biosynthesis.</text>
</comment>
<evidence type="ECO:0000256" key="3">
    <source>
        <dbReference type="ARBA" id="ARBA00022670"/>
    </source>
</evidence>
<dbReference type="PANTHER" id="PTHR37425">
    <property type="match status" value="1"/>
</dbReference>
<reference evidence="14" key="1">
    <citation type="journal article" date="2019" name="Int. J. Syst. Evol. Microbiol.">
        <title>The Global Catalogue of Microorganisms (GCM) 10K type strain sequencing project: providing services to taxonomists for standard genome sequencing and annotation.</title>
        <authorList>
            <consortium name="The Broad Institute Genomics Platform"/>
            <consortium name="The Broad Institute Genome Sequencing Center for Infectious Disease"/>
            <person name="Wu L."/>
            <person name="Ma J."/>
        </authorList>
    </citation>
    <scope>NUCLEOTIDE SEQUENCE [LARGE SCALE GENOMIC DNA]</scope>
    <source>
        <strain evidence="14">JCM 15115</strain>
    </source>
</reference>
<dbReference type="Pfam" id="PF05951">
    <property type="entry name" value="Peptidase_M15_2"/>
    <property type="match status" value="1"/>
</dbReference>
<evidence type="ECO:0000313" key="14">
    <source>
        <dbReference type="Proteomes" id="UP001424441"/>
    </source>
</evidence>
<keyword evidence="7" id="KW-0862">Zinc</keyword>
<evidence type="ECO:0000256" key="8">
    <source>
        <dbReference type="ARBA" id="ARBA00023049"/>
    </source>
</evidence>
<evidence type="ECO:0000256" key="2">
    <source>
        <dbReference type="ARBA" id="ARBA00004776"/>
    </source>
</evidence>
<proteinExistence type="inferred from homology"/>
<keyword evidence="14" id="KW-1185">Reference proteome</keyword>